<dbReference type="AlphaFoldDB" id="A0A915DRW0"/>
<keyword evidence="2" id="KW-0479">Metal-binding</keyword>
<accession>A0A915DRW0</accession>
<dbReference type="Pfam" id="PF07732">
    <property type="entry name" value="Cu-oxidase_3"/>
    <property type="match status" value="1"/>
</dbReference>
<dbReference type="GO" id="GO:0005886">
    <property type="term" value="C:plasma membrane"/>
    <property type="evidence" value="ECO:0007669"/>
    <property type="project" value="TreeGrafter"/>
</dbReference>
<evidence type="ECO:0000313" key="8">
    <source>
        <dbReference type="Proteomes" id="UP000887574"/>
    </source>
</evidence>
<name>A0A915DRW0_9BILA</name>
<dbReference type="InterPro" id="IPR001117">
    <property type="entry name" value="Cu-oxidase_2nd"/>
</dbReference>
<reference evidence="9" key="1">
    <citation type="submission" date="2022-11" db="UniProtKB">
        <authorList>
            <consortium name="WormBaseParasite"/>
        </authorList>
    </citation>
    <scope>IDENTIFICATION</scope>
</reference>
<dbReference type="SUPFAM" id="SSF49503">
    <property type="entry name" value="Cupredoxins"/>
    <property type="match status" value="3"/>
</dbReference>
<keyword evidence="3" id="KW-0560">Oxidoreductase</keyword>
<dbReference type="InterPro" id="IPR045087">
    <property type="entry name" value="Cu-oxidase_fam"/>
</dbReference>
<dbReference type="GO" id="GO:0005507">
    <property type="term" value="F:copper ion binding"/>
    <property type="evidence" value="ECO:0007669"/>
    <property type="project" value="InterPro"/>
</dbReference>
<organism evidence="8 9">
    <name type="scientific">Ditylenchus dipsaci</name>
    <dbReference type="NCBI Taxonomy" id="166011"/>
    <lineage>
        <taxon>Eukaryota</taxon>
        <taxon>Metazoa</taxon>
        <taxon>Ecdysozoa</taxon>
        <taxon>Nematoda</taxon>
        <taxon>Chromadorea</taxon>
        <taxon>Rhabditida</taxon>
        <taxon>Tylenchina</taxon>
        <taxon>Tylenchomorpha</taxon>
        <taxon>Sphaerularioidea</taxon>
        <taxon>Anguinidae</taxon>
        <taxon>Anguininae</taxon>
        <taxon>Ditylenchus</taxon>
    </lineage>
</organism>
<keyword evidence="5" id="KW-0732">Signal</keyword>
<evidence type="ECO:0000256" key="5">
    <source>
        <dbReference type="SAM" id="SignalP"/>
    </source>
</evidence>
<dbReference type="InterPro" id="IPR008972">
    <property type="entry name" value="Cupredoxin"/>
</dbReference>
<protein>
    <submittedName>
        <fullName evidence="9">Uncharacterized protein</fullName>
    </submittedName>
</protein>
<evidence type="ECO:0000256" key="2">
    <source>
        <dbReference type="ARBA" id="ARBA00022723"/>
    </source>
</evidence>
<proteinExistence type="inferred from homology"/>
<dbReference type="Gene3D" id="2.60.40.420">
    <property type="entry name" value="Cupredoxins - blue copper proteins"/>
    <property type="match status" value="3"/>
</dbReference>
<keyword evidence="8" id="KW-1185">Reference proteome</keyword>
<dbReference type="Proteomes" id="UP000887574">
    <property type="component" value="Unplaced"/>
</dbReference>
<evidence type="ECO:0000256" key="1">
    <source>
        <dbReference type="ARBA" id="ARBA00010609"/>
    </source>
</evidence>
<feature type="domain" description="Plastocyanin-like" evidence="7">
    <location>
        <begin position="108"/>
        <end position="216"/>
    </location>
</feature>
<sequence>MNIELIHLIFILLALNFVSCFHRYVPQLQMAIPNKNGIYEFEFVLEHKLTMSRSLRNGRQAIMDYYPDTKSWSQRDPTIFTACDQNYTVLKDADDVLKKVEVLETVVQHTGKHWRIVMINGQSPGDVIVVPLGAEVKIRVKNRLPSELSLFISWPRQENMWFTDGVAFVQQCPIAAGSEHTYNFIADTPGTHWYHGHLMNDRADGLLGGFVIKRPQEIYKDPSGQPLPVRREYYSILQDWATTSSSEQWLCHVHSTMKWVGYGFDELGSQEAGARKKCWAPKRTFDGSNVGGSIPLEAILVGDKGWYSQKDLRERPSRLPLTTYEILAGQNILIRLVNGDNNCSVSQGLMIWVEDHDFYVVAADGALVFAKKVDALVTFPGERYDILIKGLEKPTRRYYRMIIETMEYYNWDWTIGPPQIGLANLKYEKGHYEEVDLDKVDFEHSKCTQETKCTILNCPFAQFPSSKVVDQEVIQKKTFVDDYREIFMNMHFDNHVDGWMYKSPKGLPYYHHGKMDQVAKTCDASKCDRMHAEHWDHSCDCFVHYNFTLSDIVQLTVYNMGDGGSVGSGYSHPLHIHGTHFYLMKIGYAEYHSQMEQ</sequence>
<dbReference type="WBParaSite" id="jg2249">
    <property type="protein sequence ID" value="jg2249"/>
    <property type="gene ID" value="jg2249"/>
</dbReference>
<dbReference type="InterPro" id="IPR011707">
    <property type="entry name" value="Cu-oxidase-like_N"/>
</dbReference>
<evidence type="ECO:0000259" key="6">
    <source>
        <dbReference type="Pfam" id="PF00394"/>
    </source>
</evidence>
<comment type="similarity">
    <text evidence="1">Belongs to the multicopper oxidase family.</text>
</comment>
<evidence type="ECO:0000256" key="4">
    <source>
        <dbReference type="ARBA" id="ARBA00023008"/>
    </source>
</evidence>
<dbReference type="Pfam" id="PF00394">
    <property type="entry name" value="Cu-oxidase"/>
    <property type="match status" value="1"/>
</dbReference>
<dbReference type="PANTHER" id="PTHR11709:SF394">
    <property type="entry name" value="FI03373P-RELATED"/>
    <property type="match status" value="1"/>
</dbReference>
<feature type="domain" description="Plastocyanin-like" evidence="6">
    <location>
        <begin position="297"/>
        <end position="402"/>
    </location>
</feature>
<feature type="signal peptide" evidence="5">
    <location>
        <begin position="1"/>
        <end position="20"/>
    </location>
</feature>
<evidence type="ECO:0000313" key="9">
    <source>
        <dbReference type="WBParaSite" id="jg2249"/>
    </source>
</evidence>
<dbReference type="GO" id="GO:0006826">
    <property type="term" value="P:iron ion transport"/>
    <property type="evidence" value="ECO:0007669"/>
    <property type="project" value="TreeGrafter"/>
</dbReference>
<keyword evidence="4" id="KW-0186">Copper</keyword>
<feature type="chain" id="PRO_5038091881" evidence="5">
    <location>
        <begin position="21"/>
        <end position="597"/>
    </location>
</feature>
<dbReference type="GO" id="GO:0016491">
    <property type="term" value="F:oxidoreductase activity"/>
    <property type="evidence" value="ECO:0007669"/>
    <property type="project" value="UniProtKB-KW"/>
</dbReference>
<evidence type="ECO:0000256" key="3">
    <source>
        <dbReference type="ARBA" id="ARBA00023002"/>
    </source>
</evidence>
<evidence type="ECO:0000259" key="7">
    <source>
        <dbReference type="Pfam" id="PF07732"/>
    </source>
</evidence>
<dbReference type="PANTHER" id="PTHR11709">
    <property type="entry name" value="MULTI-COPPER OXIDASE"/>
    <property type="match status" value="1"/>
</dbReference>